<feature type="region of interest" description="Disordered" evidence="5">
    <location>
        <begin position="181"/>
        <end position="205"/>
    </location>
</feature>
<evidence type="ECO:0000256" key="1">
    <source>
        <dbReference type="ARBA" id="ARBA00004173"/>
    </source>
</evidence>
<keyword evidence="3" id="KW-0809">Transit peptide</keyword>
<evidence type="ECO:0000256" key="4">
    <source>
        <dbReference type="ARBA" id="ARBA00023128"/>
    </source>
</evidence>
<feature type="domain" description="Prokaryotic-type class I peptide chain release factors" evidence="6">
    <location>
        <begin position="96"/>
        <end position="192"/>
    </location>
</feature>
<gene>
    <name evidence="7" type="ORF">CYME_CMT118C</name>
</gene>
<protein>
    <submittedName>
        <fullName evidence="7">Similar to bacterial peptide chain release factor</fullName>
    </submittedName>
</protein>
<evidence type="ECO:0000256" key="2">
    <source>
        <dbReference type="ARBA" id="ARBA00010835"/>
    </source>
</evidence>
<dbReference type="RefSeq" id="XP_005539166.1">
    <property type="nucleotide sequence ID" value="XM_005539109.1"/>
</dbReference>
<evidence type="ECO:0000259" key="6">
    <source>
        <dbReference type="Pfam" id="PF00472"/>
    </source>
</evidence>
<dbReference type="HOGENOM" id="CLU_1339251_0_0_1"/>
<keyword evidence="8" id="KW-1185">Reference proteome</keyword>
<dbReference type="KEGG" id="cme:CYME_CMT118C"/>
<keyword evidence="4" id="KW-0496">Mitochondrion</keyword>
<dbReference type="PANTHER" id="PTHR46203:SF1">
    <property type="entry name" value="MITOCHONDRIAL TRANSLATION RELEASE FACTOR IN RESCUE"/>
    <property type="match status" value="1"/>
</dbReference>
<evidence type="ECO:0000313" key="8">
    <source>
        <dbReference type="Proteomes" id="UP000007014"/>
    </source>
</evidence>
<dbReference type="GO" id="GO:0005739">
    <property type="term" value="C:mitochondrion"/>
    <property type="evidence" value="ECO:0007669"/>
    <property type="project" value="UniProtKB-SubCell"/>
</dbReference>
<organism evidence="7 8">
    <name type="scientific">Cyanidioschyzon merolae (strain NIES-3377 / 10D)</name>
    <name type="common">Unicellular red alga</name>
    <dbReference type="NCBI Taxonomy" id="280699"/>
    <lineage>
        <taxon>Eukaryota</taxon>
        <taxon>Rhodophyta</taxon>
        <taxon>Bangiophyceae</taxon>
        <taxon>Cyanidiales</taxon>
        <taxon>Cyanidiaceae</taxon>
        <taxon>Cyanidioschyzon</taxon>
    </lineage>
</organism>
<dbReference type="GO" id="GO:0003747">
    <property type="term" value="F:translation release factor activity"/>
    <property type="evidence" value="ECO:0007669"/>
    <property type="project" value="InterPro"/>
</dbReference>
<reference evidence="7 8" key="2">
    <citation type="journal article" date="2007" name="BMC Biol.">
        <title>A 100%-complete sequence reveals unusually simple genomic features in the hot-spring red alga Cyanidioschyzon merolae.</title>
        <authorList>
            <person name="Nozaki H."/>
            <person name="Takano H."/>
            <person name="Misumi O."/>
            <person name="Terasawa K."/>
            <person name="Matsuzaki M."/>
            <person name="Maruyama S."/>
            <person name="Nishida K."/>
            <person name="Yagisawa F."/>
            <person name="Yoshida Y."/>
            <person name="Fujiwara T."/>
            <person name="Takio S."/>
            <person name="Tamura K."/>
            <person name="Chung S.J."/>
            <person name="Nakamura S."/>
            <person name="Kuroiwa H."/>
            <person name="Tanaka K."/>
            <person name="Sato N."/>
            <person name="Kuroiwa T."/>
        </authorList>
    </citation>
    <scope>NUCLEOTIDE SEQUENCE [LARGE SCALE GENOMIC DNA]</scope>
    <source>
        <strain evidence="7 8">10D</strain>
    </source>
</reference>
<dbReference type="OrthoDB" id="277888at2759"/>
<accession>M1V7I4</accession>
<dbReference type="PANTHER" id="PTHR46203">
    <property type="entry name" value="PROBABLE PEPTIDE CHAIN RELEASE FACTOR C12ORF65"/>
    <property type="match status" value="1"/>
</dbReference>
<dbReference type="Proteomes" id="UP000007014">
    <property type="component" value="Chromosome 20"/>
</dbReference>
<dbReference type="InterPro" id="IPR052405">
    <property type="entry name" value="Mito_Transl_Release_Factor"/>
</dbReference>
<evidence type="ECO:0000256" key="3">
    <source>
        <dbReference type="ARBA" id="ARBA00022946"/>
    </source>
</evidence>
<dbReference type="Pfam" id="PF00472">
    <property type="entry name" value="RF-1"/>
    <property type="match status" value="1"/>
</dbReference>
<dbReference type="Gramene" id="CMT118CT">
    <property type="protein sequence ID" value="CMT118CT"/>
    <property type="gene ID" value="CMT118C"/>
</dbReference>
<comment type="similarity">
    <text evidence="2">Belongs to the prokaryotic/mitochondrial release factor family.</text>
</comment>
<dbReference type="OMA" id="HTRHHTS"/>
<dbReference type="STRING" id="280699.M1V7I4"/>
<comment type="subcellular location">
    <subcellularLocation>
        <location evidence="1">Mitochondrion</location>
    </subcellularLocation>
</comment>
<feature type="compositionally biased region" description="Basic and acidic residues" evidence="5">
    <location>
        <begin position="196"/>
        <end position="205"/>
    </location>
</feature>
<dbReference type="InterPro" id="IPR000352">
    <property type="entry name" value="Pep_chain_release_fac_I"/>
</dbReference>
<evidence type="ECO:0000313" key="7">
    <source>
        <dbReference type="EMBL" id="BAM83130.1"/>
    </source>
</evidence>
<dbReference type="EMBL" id="AP006502">
    <property type="protein sequence ID" value="BAM83130.1"/>
    <property type="molecule type" value="Genomic_DNA"/>
</dbReference>
<proteinExistence type="inferred from homology"/>
<dbReference type="AlphaFoldDB" id="M1V7I4"/>
<sequence>MQAVRLIQRTFCGVLQRPAALLCAPATLRPVSKPLLVQGTWTLPTKSDVYQTALAKLYAARVWATIPRAWYATSVDSDEKTLERLRERQAVLEGARVELNEADLEETFVKGGGPGGQKVNKTSSCVILRHTPTGIVIRCQAFRSQFQNRQEARRLLARKLDLQLRGEASQVSQEIARIRARKRKRQQRVMKKYFKSRSDQARLDS</sequence>
<dbReference type="SUPFAM" id="SSF75620">
    <property type="entry name" value="Release factor"/>
    <property type="match status" value="1"/>
</dbReference>
<reference evidence="7 8" key="1">
    <citation type="journal article" date="2004" name="Nature">
        <title>Genome sequence of the ultrasmall unicellular red alga Cyanidioschyzon merolae 10D.</title>
        <authorList>
            <person name="Matsuzaki M."/>
            <person name="Misumi O."/>
            <person name="Shin-i T."/>
            <person name="Maruyama S."/>
            <person name="Takahara M."/>
            <person name="Miyagishima S."/>
            <person name="Mori T."/>
            <person name="Nishida K."/>
            <person name="Yagisawa F."/>
            <person name="Nishida K."/>
            <person name="Yoshida Y."/>
            <person name="Nishimura Y."/>
            <person name="Nakao S."/>
            <person name="Kobayashi T."/>
            <person name="Momoyama Y."/>
            <person name="Higashiyama T."/>
            <person name="Minoda A."/>
            <person name="Sano M."/>
            <person name="Nomoto H."/>
            <person name="Oishi K."/>
            <person name="Hayashi H."/>
            <person name="Ohta F."/>
            <person name="Nishizaka S."/>
            <person name="Haga S."/>
            <person name="Miura S."/>
            <person name="Morishita T."/>
            <person name="Kabeya Y."/>
            <person name="Terasawa K."/>
            <person name="Suzuki Y."/>
            <person name="Ishii Y."/>
            <person name="Asakawa S."/>
            <person name="Takano H."/>
            <person name="Ohta N."/>
            <person name="Kuroiwa H."/>
            <person name="Tanaka K."/>
            <person name="Shimizu N."/>
            <person name="Sugano S."/>
            <person name="Sato N."/>
            <person name="Nozaki H."/>
            <person name="Ogasawara N."/>
            <person name="Kohara Y."/>
            <person name="Kuroiwa T."/>
        </authorList>
    </citation>
    <scope>NUCLEOTIDE SEQUENCE [LARGE SCALE GENOMIC DNA]</scope>
    <source>
        <strain evidence="7 8">10D</strain>
    </source>
</reference>
<feature type="compositionally biased region" description="Basic residues" evidence="5">
    <location>
        <begin position="181"/>
        <end position="195"/>
    </location>
</feature>
<dbReference type="InterPro" id="IPR045853">
    <property type="entry name" value="Pep_chain_release_fac_I_sf"/>
</dbReference>
<dbReference type="GeneID" id="16997849"/>
<name>M1V7I4_CYAM1</name>
<dbReference type="eggNOG" id="KOG2726">
    <property type="taxonomic scope" value="Eukaryota"/>
</dbReference>
<evidence type="ECO:0000256" key="5">
    <source>
        <dbReference type="SAM" id="MobiDB-lite"/>
    </source>
</evidence>
<dbReference type="Gene3D" id="3.30.160.20">
    <property type="match status" value="1"/>
</dbReference>